<dbReference type="Proteomes" id="UP000060699">
    <property type="component" value="Chromosome"/>
</dbReference>
<accession>A0A0U3LVM7</accession>
<dbReference type="EMBL" id="CP013729">
    <property type="protein sequence ID" value="ALV09159.1"/>
    <property type="molecule type" value="Genomic_DNA"/>
</dbReference>
<dbReference type="KEGG" id="rdp:RD2015_4720"/>
<dbReference type="RefSeq" id="WP_058936983.1">
    <property type="nucleotide sequence ID" value="NZ_CP013729.1"/>
</dbReference>
<organism evidence="1 2">
    <name type="scientific">Roseateles depolymerans</name>
    <dbReference type="NCBI Taxonomy" id="76731"/>
    <lineage>
        <taxon>Bacteria</taxon>
        <taxon>Pseudomonadati</taxon>
        <taxon>Pseudomonadota</taxon>
        <taxon>Betaproteobacteria</taxon>
        <taxon>Burkholderiales</taxon>
        <taxon>Sphaerotilaceae</taxon>
        <taxon>Roseateles</taxon>
    </lineage>
</organism>
<keyword evidence="2" id="KW-1185">Reference proteome</keyword>
<dbReference type="OrthoDB" id="9152603at2"/>
<sequence>MDRDIELQVEGWRALVAPEAGGRLRSLTSLDHGRRFNWLKQVERHADVLVGGAGLWLEAPGDAASADAAGASLEDRPDDFRLSALDAPWQLTELSPRCVTLMQGYRDPSGPQRGYQAHQVFRLGPGRLEIAVALRNLGRHPLDLRMGLRLQVPDGFSSHVTLDPSMVGMPRPARGTGIQLDDWRGLATLAMADGHQIRLRLAGALPSLTLRRHPERPWMTLTALTASGAERALAPGEEWAVSLGMELLAGED</sequence>
<gene>
    <name evidence="1" type="ORF">RD2015_4720</name>
</gene>
<evidence type="ECO:0000313" key="1">
    <source>
        <dbReference type="EMBL" id="ALV09159.1"/>
    </source>
</evidence>
<reference evidence="1 2" key="1">
    <citation type="submission" date="2015-12" db="EMBL/GenBank/DDBJ databases">
        <title>Complete genome of Roseateles depolymerans KCTC 42856.</title>
        <authorList>
            <person name="Kim K.M."/>
        </authorList>
    </citation>
    <scope>NUCLEOTIDE SEQUENCE [LARGE SCALE GENOMIC DNA]</scope>
    <source>
        <strain evidence="1 2">KCTC 42856</strain>
    </source>
</reference>
<evidence type="ECO:0000313" key="2">
    <source>
        <dbReference type="Proteomes" id="UP000060699"/>
    </source>
</evidence>
<protein>
    <submittedName>
        <fullName evidence="1">Uncharacterized protein</fullName>
    </submittedName>
</protein>
<dbReference type="AlphaFoldDB" id="A0A0U3LVM7"/>
<proteinExistence type="predicted"/>
<name>A0A0U3LVM7_9BURK</name>
<dbReference type="PATRIC" id="fig|76731.3.peg.4836"/>